<gene>
    <name evidence="2" type="ORF">NEMBOFW57_008325</name>
</gene>
<organism evidence="2 3">
    <name type="scientific">Staphylotrichum longicolle</name>
    <dbReference type="NCBI Taxonomy" id="669026"/>
    <lineage>
        <taxon>Eukaryota</taxon>
        <taxon>Fungi</taxon>
        <taxon>Dikarya</taxon>
        <taxon>Ascomycota</taxon>
        <taxon>Pezizomycotina</taxon>
        <taxon>Sordariomycetes</taxon>
        <taxon>Sordariomycetidae</taxon>
        <taxon>Sordariales</taxon>
        <taxon>Chaetomiaceae</taxon>
        <taxon>Staphylotrichum</taxon>
    </lineage>
</organism>
<keyword evidence="3" id="KW-1185">Reference proteome</keyword>
<accession>A0AAD4EUX4</accession>
<reference evidence="2" key="1">
    <citation type="submission" date="2023-02" db="EMBL/GenBank/DDBJ databases">
        <authorList>
            <person name="Palmer J.M."/>
        </authorList>
    </citation>
    <scope>NUCLEOTIDE SEQUENCE</scope>
    <source>
        <strain evidence="2">FW57</strain>
    </source>
</reference>
<dbReference type="SUPFAM" id="SSF56112">
    <property type="entry name" value="Protein kinase-like (PK-like)"/>
    <property type="match status" value="1"/>
</dbReference>
<evidence type="ECO:0000259" key="1">
    <source>
        <dbReference type="PROSITE" id="PS50011"/>
    </source>
</evidence>
<dbReference type="AlphaFoldDB" id="A0AAD4EUX4"/>
<dbReference type="Proteomes" id="UP001197093">
    <property type="component" value="Unassembled WGS sequence"/>
</dbReference>
<proteinExistence type="predicted"/>
<dbReference type="Gene3D" id="1.10.510.10">
    <property type="entry name" value="Transferase(Phosphotransferase) domain 1"/>
    <property type="match status" value="1"/>
</dbReference>
<dbReference type="InterPro" id="IPR011009">
    <property type="entry name" value="Kinase-like_dom_sf"/>
</dbReference>
<comment type="caution">
    <text evidence="2">The sequence shown here is derived from an EMBL/GenBank/DDBJ whole genome shotgun (WGS) entry which is preliminary data.</text>
</comment>
<sequence>MSLKSNTVSAPLPHHPDVLTAPASFSGLRFSTINSIALVGFGNAFPEPNPPADPARLSHLHLPPPPPPEVLFGSQYTRKSDVWQLACMLYKIHSTWLFPFGDLEMTSYERLVEDMTRYLGPSPESWKGNYDWERYGTVAAPPKVEDRHLEECCDPSQPTQSLKSVFANLLYSHITGREEVAELLEEMLVWEPEKRPTMGPQPDDK</sequence>
<name>A0AAD4EUX4_9PEZI</name>
<dbReference type="GO" id="GO:0004672">
    <property type="term" value="F:protein kinase activity"/>
    <property type="evidence" value="ECO:0007669"/>
    <property type="project" value="InterPro"/>
</dbReference>
<evidence type="ECO:0000313" key="3">
    <source>
        <dbReference type="Proteomes" id="UP001197093"/>
    </source>
</evidence>
<feature type="domain" description="Protein kinase" evidence="1">
    <location>
        <begin position="1"/>
        <end position="205"/>
    </location>
</feature>
<dbReference type="EMBL" id="JAHCVI010000004">
    <property type="protein sequence ID" value="KAG7286027.1"/>
    <property type="molecule type" value="Genomic_DNA"/>
</dbReference>
<dbReference type="Pfam" id="PF00069">
    <property type="entry name" value="Pkinase"/>
    <property type="match status" value="1"/>
</dbReference>
<dbReference type="PROSITE" id="PS50011">
    <property type="entry name" value="PROTEIN_KINASE_DOM"/>
    <property type="match status" value="1"/>
</dbReference>
<dbReference type="GO" id="GO:0005524">
    <property type="term" value="F:ATP binding"/>
    <property type="evidence" value="ECO:0007669"/>
    <property type="project" value="InterPro"/>
</dbReference>
<evidence type="ECO:0000313" key="2">
    <source>
        <dbReference type="EMBL" id="KAG7286027.1"/>
    </source>
</evidence>
<dbReference type="InterPro" id="IPR000719">
    <property type="entry name" value="Prot_kinase_dom"/>
</dbReference>
<protein>
    <recommendedName>
        <fullName evidence="1">Protein kinase domain-containing protein</fullName>
    </recommendedName>
</protein>